<name>A0A2P2M1W4_RHIMU</name>
<proteinExistence type="predicted"/>
<protein>
    <submittedName>
        <fullName evidence="1">Malate dehydrogenase</fullName>
    </submittedName>
</protein>
<accession>A0A2P2M1W4</accession>
<dbReference type="AlphaFoldDB" id="A0A2P2M1W4"/>
<dbReference type="EMBL" id="GGEC01043726">
    <property type="protein sequence ID" value="MBX24210.1"/>
    <property type="molecule type" value="Transcribed_RNA"/>
</dbReference>
<reference evidence="1" key="1">
    <citation type="submission" date="2018-02" db="EMBL/GenBank/DDBJ databases">
        <title>Rhizophora mucronata_Transcriptome.</title>
        <authorList>
            <person name="Meera S.P."/>
            <person name="Sreeshan A."/>
            <person name="Augustine A."/>
        </authorList>
    </citation>
    <scope>NUCLEOTIDE SEQUENCE</scope>
    <source>
        <tissue evidence="1">Leaf</tissue>
    </source>
</reference>
<organism evidence="1">
    <name type="scientific">Rhizophora mucronata</name>
    <name type="common">Asiatic mangrove</name>
    <dbReference type="NCBI Taxonomy" id="61149"/>
    <lineage>
        <taxon>Eukaryota</taxon>
        <taxon>Viridiplantae</taxon>
        <taxon>Streptophyta</taxon>
        <taxon>Embryophyta</taxon>
        <taxon>Tracheophyta</taxon>
        <taxon>Spermatophyta</taxon>
        <taxon>Magnoliopsida</taxon>
        <taxon>eudicotyledons</taxon>
        <taxon>Gunneridae</taxon>
        <taxon>Pentapetalae</taxon>
        <taxon>rosids</taxon>
        <taxon>fabids</taxon>
        <taxon>Malpighiales</taxon>
        <taxon>Rhizophoraceae</taxon>
        <taxon>Rhizophora</taxon>
    </lineage>
</organism>
<sequence length="166" mass="19119">MPRKYYHYLNNLCSTILNSFSQVHSFFWGEGAGRLNLGQKWQNCNSSMTSDNWYINLPRVKSQNFCHKSVCSHNIKHCNSQKSLWIISPSFLENLCCNWDCGINWIADQIDNGFGAALGNPFTKSSNNPSINVEKIIPSHSRFPWHTSRNDYKVHSCESTIKLWLA</sequence>
<evidence type="ECO:0000313" key="1">
    <source>
        <dbReference type="EMBL" id="MBX24210.1"/>
    </source>
</evidence>